<accession>A0ABX0U442</accession>
<name>A0ABX0U442_9SPHN</name>
<dbReference type="Proteomes" id="UP000788153">
    <property type="component" value="Unassembled WGS sequence"/>
</dbReference>
<dbReference type="EMBL" id="JAASQP010000001">
    <property type="protein sequence ID" value="NIJ24146.1"/>
    <property type="molecule type" value="Genomic_DNA"/>
</dbReference>
<evidence type="ECO:0000313" key="1">
    <source>
        <dbReference type="EMBL" id="NIJ24146.1"/>
    </source>
</evidence>
<organism evidence="1 2">
    <name type="scientific">Sphingomonas japonica</name>
    <dbReference type="NCBI Taxonomy" id="511662"/>
    <lineage>
        <taxon>Bacteria</taxon>
        <taxon>Pseudomonadati</taxon>
        <taxon>Pseudomonadota</taxon>
        <taxon>Alphaproteobacteria</taxon>
        <taxon>Sphingomonadales</taxon>
        <taxon>Sphingomonadaceae</taxon>
        <taxon>Sphingomonas</taxon>
    </lineage>
</organism>
<gene>
    <name evidence="1" type="ORF">FHT01_001688</name>
</gene>
<protein>
    <submittedName>
        <fullName evidence="1">Antitoxin (DNA-binding transcriptional repressor) of toxin-antitoxin stability system</fullName>
    </submittedName>
</protein>
<comment type="caution">
    <text evidence="1">The sequence shown here is derived from an EMBL/GenBank/DDBJ whole genome shotgun (WGS) entry which is preliminary data.</text>
</comment>
<dbReference type="RefSeq" id="WP_140046547.1">
    <property type="nucleotide sequence ID" value="NZ_BAAAEV010000001.1"/>
</dbReference>
<keyword evidence="2" id="KW-1185">Reference proteome</keyword>
<sequence>MKIGIKEFRERLSEIARGGEVVDITNHGRIIGTFTPRVRDADKMRAAAESIRRWQEDMKATGVDLEAELAALGLDPWGEPLDARA</sequence>
<reference evidence="1 2" key="1">
    <citation type="submission" date="2020-03" db="EMBL/GenBank/DDBJ databases">
        <title>Genomic Encyclopedia of Type Strains, Phase IV (KMG-IV): sequencing the most valuable type-strain genomes for metagenomic binning, comparative biology and taxonomic classification.</title>
        <authorList>
            <person name="Goeker M."/>
        </authorList>
    </citation>
    <scope>NUCLEOTIDE SEQUENCE [LARGE SCALE GENOMIC DNA]</scope>
    <source>
        <strain evidence="1 2">DSM 22753</strain>
    </source>
</reference>
<proteinExistence type="predicted"/>
<evidence type="ECO:0000313" key="2">
    <source>
        <dbReference type="Proteomes" id="UP000788153"/>
    </source>
</evidence>